<accession>A0ABT9YJL6</accession>
<dbReference type="EMBL" id="JAUSUA010000004">
    <property type="protein sequence ID" value="MDQ0208055.1"/>
    <property type="molecule type" value="Genomic_DNA"/>
</dbReference>
<reference evidence="1 2" key="1">
    <citation type="submission" date="2023-07" db="EMBL/GenBank/DDBJ databases">
        <title>Genomic Encyclopedia of Type Strains, Phase IV (KMG-IV): sequencing the most valuable type-strain genomes for metagenomic binning, comparative biology and taxonomic classification.</title>
        <authorList>
            <person name="Goeker M."/>
        </authorList>
    </citation>
    <scope>NUCLEOTIDE SEQUENCE [LARGE SCALE GENOMIC DNA]</scope>
    <source>
        <strain evidence="1 2">DSM 19154</strain>
    </source>
</reference>
<dbReference type="RefSeq" id="WP_306983821.1">
    <property type="nucleotide sequence ID" value="NZ_JAUSUA010000004.1"/>
</dbReference>
<name>A0ABT9YJL6_9BACI</name>
<keyword evidence="2" id="KW-1185">Reference proteome</keyword>
<sequence length="136" mass="15882">MDSKSEQEESYFGYNLIRNDVLSELLGAEKESLLYWLGKSVARSHPLETIEDAIQFFEKAQWGTLTLVKEKPYERTFELEGSWMGKQDHRCYQLEAGFLAQQIEAWTHSISVAVLSEKRQHVQIHVTIDRYEKPSE</sequence>
<dbReference type="Proteomes" id="UP001225034">
    <property type="component" value="Unassembled WGS sequence"/>
</dbReference>
<dbReference type="Gene3D" id="3.30.1380.20">
    <property type="entry name" value="Trafficking protein particle complex subunit 3"/>
    <property type="match status" value="1"/>
</dbReference>
<evidence type="ECO:0000313" key="1">
    <source>
        <dbReference type="EMBL" id="MDQ0208055.1"/>
    </source>
</evidence>
<dbReference type="Pfam" id="PF10702">
    <property type="entry name" value="DUF2507"/>
    <property type="match status" value="1"/>
</dbReference>
<proteinExistence type="predicted"/>
<organism evidence="1 2">
    <name type="scientific">Alkalicoccobacillus murimartini</name>
    <dbReference type="NCBI Taxonomy" id="171685"/>
    <lineage>
        <taxon>Bacteria</taxon>
        <taxon>Bacillati</taxon>
        <taxon>Bacillota</taxon>
        <taxon>Bacilli</taxon>
        <taxon>Bacillales</taxon>
        <taxon>Bacillaceae</taxon>
        <taxon>Alkalicoccobacillus</taxon>
    </lineage>
</organism>
<protein>
    <recommendedName>
        <fullName evidence="3">DUF2507 domain-containing protein</fullName>
    </recommendedName>
</protein>
<dbReference type="InterPro" id="IPR019642">
    <property type="entry name" value="DUF2507"/>
</dbReference>
<dbReference type="SUPFAM" id="SSF111126">
    <property type="entry name" value="Ligand-binding domain in the NO signalling and Golgi transport"/>
    <property type="match status" value="1"/>
</dbReference>
<evidence type="ECO:0008006" key="3">
    <source>
        <dbReference type="Google" id="ProtNLM"/>
    </source>
</evidence>
<gene>
    <name evidence="1" type="ORF">J2S05_002864</name>
</gene>
<comment type="caution">
    <text evidence="1">The sequence shown here is derived from an EMBL/GenBank/DDBJ whole genome shotgun (WGS) entry which is preliminary data.</text>
</comment>
<dbReference type="InterPro" id="IPR024096">
    <property type="entry name" value="NO_sig/Golgi_transp_ligand-bd"/>
</dbReference>
<evidence type="ECO:0000313" key="2">
    <source>
        <dbReference type="Proteomes" id="UP001225034"/>
    </source>
</evidence>